<sequence length="283" mass="33103">MKIIKVFNNNVLLAEKNGHQLILVGKGIGFQQKSGMPVDRQKIEQVFAPTENKWFNLFNDLLNDVSPEYLELAAQIIQLAEKKLHVKFNEYLLISLMDHLHFAIVRCRQGIEIHNEILWEIKHYYPAEFQLGQASLNLVKQRFRVQLPEDEAGFIALKFVESNLDHPKDYDDTLKLTKIIADIIQIVQFQLQVILDPDSISYRRFLVHLRFLAERITDSSKYVEQKDDDKFLFDHIKQKYPTAYAGTQKVVAFVSTSLHRQLSLNEQIYLTIHIQRILNDLTK</sequence>
<dbReference type="InterPro" id="IPR036650">
    <property type="entry name" value="CAT_RNA-bd_dom_sf"/>
</dbReference>
<dbReference type="GO" id="GO:0006355">
    <property type="term" value="P:regulation of DNA-templated transcription"/>
    <property type="evidence" value="ECO:0007669"/>
    <property type="project" value="InterPro"/>
</dbReference>
<gene>
    <name evidence="3" type="ORF">FD21_GL001362</name>
</gene>
<dbReference type="PROSITE" id="PS51372">
    <property type="entry name" value="PRD_2"/>
    <property type="match status" value="2"/>
</dbReference>
<dbReference type="SMART" id="SM01061">
    <property type="entry name" value="CAT_RBD"/>
    <property type="match status" value="1"/>
</dbReference>
<dbReference type="RefSeq" id="WP_010579887.1">
    <property type="nucleotide sequence ID" value="NZ_AHYZ01000044.1"/>
</dbReference>
<dbReference type="PANTHER" id="PTHR30185">
    <property type="entry name" value="CRYPTIC BETA-GLUCOSIDE BGL OPERON ANTITERMINATOR"/>
    <property type="match status" value="1"/>
</dbReference>
<dbReference type="InterPro" id="IPR050661">
    <property type="entry name" value="BglG_antiterminators"/>
</dbReference>
<dbReference type="GO" id="GO:0003723">
    <property type="term" value="F:RNA binding"/>
    <property type="evidence" value="ECO:0007669"/>
    <property type="project" value="InterPro"/>
</dbReference>
<organism evidence="3 4">
    <name type="scientific">Liquorilactobacillus vini DSM 20605</name>
    <dbReference type="NCBI Taxonomy" id="1133569"/>
    <lineage>
        <taxon>Bacteria</taxon>
        <taxon>Bacillati</taxon>
        <taxon>Bacillota</taxon>
        <taxon>Bacilli</taxon>
        <taxon>Lactobacillales</taxon>
        <taxon>Lactobacillaceae</taxon>
        <taxon>Liquorilactobacillus</taxon>
    </lineage>
</organism>
<dbReference type="Pfam" id="PF03123">
    <property type="entry name" value="CAT_RBD"/>
    <property type="match status" value="1"/>
</dbReference>
<dbReference type="STRING" id="1133569.FD21_GL001362"/>
<accession>A0A0R2CEK2</accession>
<keyword evidence="4" id="KW-1185">Reference proteome</keyword>
<dbReference type="PANTHER" id="PTHR30185:SF15">
    <property type="entry name" value="CRYPTIC BETA-GLUCOSIDE BGL OPERON ANTITERMINATOR"/>
    <property type="match status" value="1"/>
</dbReference>
<evidence type="ECO:0000259" key="2">
    <source>
        <dbReference type="PROSITE" id="PS51372"/>
    </source>
</evidence>
<comment type="caution">
    <text evidence="3">The sequence shown here is derived from an EMBL/GenBank/DDBJ whole genome shotgun (WGS) entry which is preliminary data.</text>
</comment>
<dbReference type="InterPro" id="IPR011608">
    <property type="entry name" value="PRD"/>
</dbReference>
<reference evidence="3 4" key="1">
    <citation type="journal article" date="2015" name="Genome Announc.">
        <title>Expanding the biotechnology potential of lactobacilli through comparative genomics of 213 strains and associated genera.</title>
        <authorList>
            <person name="Sun Z."/>
            <person name="Harris H.M."/>
            <person name="McCann A."/>
            <person name="Guo C."/>
            <person name="Argimon S."/>
            <person name="Zhang W."/>
            <person name="Yang X."/>
            <person name="Jeffery I.B."/>
            <person name="Cooney J.C."/>
            <person name="Kagawa T.F."/>
            <person name="Liu W."/>
            <person name="Song Y."/>
            <person name="Salvetti E."/>
            <person name="Wrobel A."/>
            <person name="Rasinkangas P."/>
            <person name="Parkhill J."/>
            <person name="Rea M.C."/>
            <person name="O'Sullivan O."/>
            <person name="Ritari J."/>
            <person name="Douillard F.P."/>
            <person name="Paul Ross R."/>
            <person name="Yang R."/>
            <person name="Briner A.E."/>
            <person name="Felis G.E."/>
            <person name="de Vos W.M."/>
            <person name="Barrangou R."/>
            <person name="Klaenhammer T.R."/>
            <person name="Caufield P.W."/>
            <person name="Cui Y."/>
            <person name="Zhang H."/>
            <person name="O'Toole P.W."/>
        </authorList>
    </citation>
    <scope>NUCLEOTIDE SEQUENCE [LARGE SCALE GENOMIC DNA]</scope>
    <source>
        <strain evidence="3 4">DSM 20605</strain>
    </source>
</reference>
<dbReference type="OrthoDB" id="9813552at2"/>
<evidence type="ECO:0000313" key="3">
    <source>
        <dbReference type="EMBL" id="KRM89506.1"/>
    </source>
</evidence>
<dbReference type="Proteomes" id="UP000051576">
    <property type="component" value="Unassembled WGS sequence"/>
</dbReference>
<feature type="domain" description="PRD" evidence="2">
    <location>
        <begin position="171"/>
        <end position="283"/>
    </location>
</feature>
<dbReference type="Gene3D" id="2.30.24.10">
    <property type="entry name" value="CAT RNA-binding domain"/>
    <property type="match status" value="1"/>
</dbReference>
<dbReference type="EMBL" id="AYYX01000004">
    <property type="protein sequence ID" value="KRM89506.1"/>
    <property type="molecule type" value="Genomic_DNA"/>
</dbReference>
<dbReference type="PATRIC" id="fig|1133569.4.peg.1498"/>
<dbReference type="AlphaFoldDB" id="A0A0R2CEK2"/>
<dbReference type="InterPro" id="IPR004341">
    <property type="entry name" value="CAT_RNA-bd_dom"/>
</dbReference>
<dbReference type="eggNOG" id="COG3711">
    <property type="taxonomic scope" value="Bacteria"/>
</dbReference>
<dbReference type="SUPFAM" id="SSF63520">
    <property type="entry name" value="PTS-regulatory domain, PRD"/>
    <property type="match status" value="2"/>
</dbReference>
<dbReference type="InterPro" id="IPR036634">
    <property type="entry name" value="PRD_sf"/>
</dbReference>
<dbReference type="Gene3D" id="1.10.1790.10">
    <property type="entry name" value="PRD domain"/>
    <property type="match status" value="2"/>
</dbReference>
<protein>
    <submittedName>
        <fullName evidence="3">Transcription antiterminator</fullName>
    </submittedName>
</protein>
<dbReference type="SUPFAM" id="SSF50151">
    <property type="entry name" value="SacY-like RNA-binding domain"/>
    <property type="match status" value="1"/>
</dbReference>
<dbReference type="Pfam" id="PF00874">
    <property type="entry name" value="PRD"/>
    <property type="match status" value="2"/>
</dbReference>
<name>A0A0R2CEK2_9LACO</name>
<evidence type="ECO:0000313" key="4">
    <source>
        <dbReference type="Proteomes" id="UP000051576"/>
    </source>
</evidence>
<proteinExistence type="predicted"/>
<dbReference type="NCBIfam" id="NF046042">
    <property type="entry name" value="LicT"/>
    <property type="match status" value="1"/>
</dbReference>
<keyword evidence="1" id="KW-0677">Repeat</keyword>
<evidence type="ECO:0000256" key="1">
    <source>
        <dbReference type="ARBA" id="ARBA00022737"/>
    </source>
</evidence>
<feature type="domain" description="PRD" evidence="2">
    <location>
        <begin position="64"/>
        <end position="169"/>
    </location>
</feature>